<dbReference type="SUPFAM" id="SSF46785">
    <property type="entry name" value="Winged helix' DNA-binding domain"/>
    <property type="match status" value="1"/>
</dbReference>
<dbReference type="EMBL" id="OMOQ01000001">
    <property type="protein sequence ID" value="SPH16957.1"/>
    <property type="molecule type" value="Genomic_DNA"/>
</dbReference>
<accession>A0A2R8B307</accession>
<dbReference type="AlphaFoldDB" id="A0A2R8B307"/>
<name>A0A2R8B307_9RHOB</name>
<evidence type="ECO:0000259" key="1">
    <source>
        <dbReference type="PROSITE" id="PS50931"/>
    </source>
</evidence>
<reference evidence="2 3" key="1">
    <citation type="submission" date="2018-03" db="EMBL/GenBank/DDBJ databases">
        <authorList>
            <person name="Keele B.F."/>
        </authorList>
    </citation>
    <scope>NUCLEOTIDE SEQUENCE [LARGE SCALE GENOMIC DNA]</scope>
    <source>
        <strain evidence="2 3">CECT 8626</strain>
    </source>
</reference>
<dbReference type="PROSITE" id="PS50931">
    <property type="entry name" value="HTH_LYSR"/>
    <property type="match status" value="1"/>
</dbReference>
<dbReference type="OrthoDB" id="9804958at2"/>
<dbReference type="Pfam" id="PF00126">
    <property type="entry name" value="HTH_1"/>
    <property type="match status" value="1"/>
</dbReference>
<keyword evidence="3" id="KW-1185">Reference proteome</keyword>
<sequence length="77" mass="8440">MRVFEATGFTGGFAARPRESGLFPAAFSRHFDSLEAGIGTRLFTRHVRSVLLTVNGDAWLHCVTNALGVLRQSSNEM</sequence>
<dbReference type="GO" id="GO:0003700">
    <property type="term" value="F:DNA-binding transcription factor activity"/>
    <property type="evidence" value="ECO:0007669"/>
    <property type="project" value="InterPro"/>
</dbReference>
<proteinExistence type="predicted"/>
<protein>
    <submittedName>
        <fullName evidence="2">HTH-type transcriptional regulator PerR</fullName>
    </submittedName>
</protein>
<evidence type="ECO:0000313" key="3">
    <source>
        <dbReference type="Proteomes" id="UP000244924"/>
    </source>
</evidence>
<dbReference type="InterPro" id="IPR000847">
    <property type="entry name" value="LysR_HTH_N"/>
</dbReference>
<organism evidence="2 3">
    <name type="scientific">Albidovulum aquaemixtae</name>
    <dbReference type="NCBI Taxonomy" id="1542388"/>
    <lineage>
        <taxon>Bacteria</taxon>
        <taxon>Pseudomonadati</taxon>
        <taxon>Pseudomonadota</taxon>
        <taxon>Alphaproteobacteria</taxon>
        <taxon>Rhodobacterales</taxon>
        <taxon>Paracoccaceae</taxon>
        <taxon>Albidovulum</taxon>
    </lineage>
</organism>
<dbReference type="Proteomes" id="UP000244924">
    <property type="component" value="Unassembled WGS sequence"/>
</dbReference>
<dbReference type="Gene3D" id="1.10.10.10">
    <property type="entry name" value="Winged helix-like DNA-binding domain superfamily/Winged helix DNA-binding domain"/>
    <property type="match status" value="1"/>
</dbReference>
<dbReference type="RefSeq" id="WP_108851445.1">
    <property type="nucleotide sequence ID" value="NZ_OMOQ01000001.1"/>
</dbReference>
<feature type="domain" description="HTH lysR-type" evidence="1">
    <location>
        <begin position="1"/>
        <end position="53"/>
    </location>
</feature>
<evidence type="ECO:0000313" key="2">
    <source>
        <dbReference type="EMBL" id="SPH16957.1"/>
    </source>
</evidence>
<gene>
    <name evidence="2" type="primary">perR_1</name>
    <name evidence="2" type="ORF">DEA8626_00471</name>
</gene>
<dbReference type="InterPro" id="IPR036390">
    <property type="entry name" value="WH_DNA-bd_sf"/>
</dbReference>
<dbReference type="InterPro" id="IPR036388">
    <property type="entry name" value="WH-like_DNA-bd_sf"/>
</dbReference>